<evidence type="ECO:0000256" key="4">
    <source>
        <dbReference type="ARBA" id="ARBA00022771"/>
    </source>
</evidence>
<keyword evidence="1" id="KW-0808">Transferase</keyword>
<name>A0A8S1PZW9_9CILI</name>
<organism evidence="9 10">
    <name type="scientific">Paramecium sonneborni</name>
    <dbReference type="NCBI Taxonomy" id="65129"/>
    <lineage>
        <taxon>Eukaryota</taxon>
        <taxon>Sar</taxon>
        <taxon>Alveolata</taxon>
        <taxon>Ciliophora</taxon>
        <taxon>Intramacronucleata</taxon>
        <taxon>Oligohymenophorea</taxon>
        <taxon>Peniculida</taxon>
        <taxon>Parameciidae</taxon>
        <taxon>Paramecium</taxon>
    </lineage>
</organism>
<keyword evidence="3" id="KW-0677">Repeat</keyword>
<dbReference type="GO" id="GO:0016567">
    <property type="term" value="P:protein ubiquitination"/>
    <property type="evidence" value="ECO:0007669"/>
    <property type="project" value="InterPro"/>
</dbReference>
<evidence type="ECO:0000256" key="3">
    <source>
        <dbReference type="ARBA" id="ARBA00022737"/>
    </source>
</evidence>
<dbReference type="PROSITE" id="PS51873">
    <property type="entry name" value="TRIAD"/>
    <property type="match status" value="1"/>
</dbReference>
<sequence>MNQQRNNQLPQNSFLMLQQYGSIEPNQFKTFFNTDEPWMLSQYFQDQSSEQFQQNLVAFFNNIRQIKKIQLTSYPSHIYLKAKQLNQNDFQLDNEKLQNAASILQIQLFLIELQSLYPNQPKKTNFSSQNNQQQAIIIIEQQSSSQHISYMFGLQQQRQQIQSFPLNMCFVGSNTQGQQFSFNSQFPKPNQQQQRLKSNPYFNQFNPQINQSNHQLNQPNPQFNQPNPQFNQPNPQFNQPNPQFNQPNPQFNQPNPQLNQPNPQFNQPNPQFNQPNPQFNYINPQINYINPQINYINLQLNPSIPQSPEIDVLTTESISSKITSQKILPKQLQTPKYNPNKQQKCEICYEVYELNSEHQIMLPCCNKIVHKQCNLQELASSLDLRYNLMCFFCKKPLDINFLKNNMSSAAFQKRARELVLSKYFETCFNCKAKIQVLPEQKKKICKIECNNCKKSICSKCMKIYHEEESICKEVRQEIIQLLQGQPIIVCPFCDLIQTKDDGCNHVTCDQCRNDLCSQCSVDRKPIILHGNHFHRKGCVDFRSIKGYDQMTKERIRNCELCQKNGGCHFPIDLETYKKEKGY</sequence>
<dbReference type="GO" id="GO:0008270">
    <property type="term" value="F:zinc ion binding"/>
    <property type="evidence" value="ECO:0007669"/>
    <property type="project" value="UniProtKB-KW"/>
</dbReference>
<dbReference type="GO" id="GO:0004842">
    <property type="term" value="F:ubiquitin-protein transferase activity"/>
    <property type="evidence" value="ECO:0007669"/>
    <property type="project" value="InterPro"/>
</dbReference>
<dbReference type="EMBL" id="CAJJDN010000092">
    <property type="protein sequence ID" value="CAD8108804.1"/>
    <property type="molecule type" value="Genomic_DNA"/>
</dbReference>
<evidence type="ECO:0000256" key="1">
    <source>
        <dbReference type="ARBA" id="ARBA00022679"/>
    </source>
</evidence>
<dbReference type="OrthoDB" id="312317at2759"/>
<dbReference type="InterPro" id="IPR044066">
    <property type="entry name" value="TRIAD_supradom"/>
</dbReference>
<keyword evidence="5" id="KW-0833">Ubl conjugation pathway</keyword>
<proteinExistence type="predicted"/>
<evidence type="ECO:0000313" key="10">
    <source>
        <dbReference type="Proteomes" id="UP000692954"/>
    </source>
</evidence>
<keyword evidence="2" id="KW-0479">Metal-binding</keyword>
<feature type="compositionally biased region" description="Low complexity" evidence="7">
    <location>
        <begin position="215"/>
        <end position="278"/>
    </location>
</feature>
<accession>A0A8S1PZW9</accession>
<evidence type="ECO:0000256" key="7">
    <source>
        <dbReference type="SAM" id="MobiDB-lite"/>
    </source>
</evidence>
<keyword evidence="10" id="KW-1185">Reference proteome</keyword>
<comment type="caution">
    <text evidence="9">The sequence shown here is derived from an EMBL/GenBank/DDBJ whole genome shotgun (WGS) entry which is preliminary data.</text>
</comment>
<evidence type="ECO:0000256" key="6">
    <source>
        <dbReference type="ARBA" id="ARBA00022833"/>
    </source>
</evidence>
<dbReference type="Proteomes" id="UP000692954">
    <property type="component" value="Unassembled WGS sequence"/>
</dbReference>
<keyword evidence="6" id="KW-0862">Zinc</keyword>
<dbReference type="AlphaFoldDB" id="A0A8S1PZW9"/>
<evidence type="ECO:0000256" key="2">
    <source>
        <dbReference type="ARBA" id="ARBA00022723"/>
    </source>
</evidence>
<dbReference type="Pfam" id="PF22191">
    <property type="entry name" value="IBR_1"/>
    <property type="match status" value="1"/>
</dbReference>
<protein>
    <recommendedName>
        <fullName evidence="8">RING-type domain-containing protein</fullName>
    </recommendedName>
</protein>
<evidence type="ECO:0000313" key="9">
    <source>
        <dbReference type="EMBL" id="CAD8108804.1"/>
    </source>
</evidence>
<feature type="region of interest" description="Disordered" evidence="7">
    <location>
        <begin position="202"/>
        <end position="278"/>
    </location>
</feature>
<evidence type="ECO:0000259" key="8">
    <source>
        <dbReference type="PROSITE" id="PS51873"/>
    </source>
</evidence>
<gene>
    <name evidence="9" type="ORF">PSON_ATCC_30995.1.T0920080</name>
</gene>
<dbReference type="InterPro" id="IPR031127">
    <property type="entry name" value="E3_UB_ligase_RBR"/>
</dbReference>
<feature type="compositionally biased region" description="Polar residues" evidence="7">
    <location>
        <begin position="202"/>
        <end position="214"/>
    </location>
</feature>
<keyword evidence="4" id="KW-0863">Zinc-finger</keyword>
<dbReference type="PANTHER" id="PTHR11685">
    <property type="entry name" value="RBR FAMILY RING FINGER AND IBR DOMAIN-CONTAINING"/>
    <property type="match status" value="1"/>
</dbReference>
<evidence type="ECO:0000256" key="5">
    <source>
        <dbReference type="ARBA" id="ARBA00022786"/>
    </source>
</evidence>
<feature type="domain" description="RING-type" evidence="8">
    <location>
        <begin position="341"/>
        <end position="538"/>
    </location>
</feature>
<reference evidence="9" key="1">
    <citation type="submission" date="2021-01" db="EMBL/GenBank/DDBJ databases">
        <authorList>
            <consortium name="Genoscope - CEA"/>
            <person name="William W."/>
        </authorList>
    </citation>
    <scope>NUCLEOTIDE SEQUENCE</scope>
</reference>